<dbReference type="AlphaFoldDB" id="A0A7X1C8C6"/>
<dbReference type="PIRSF" id="PIRSF001549">
    <property type="entry name" value="His-tRNA_synth"/>
    <property type="match status" value="1"/>
</dbReference>
<dbReference type="InterPro" id="IPR033656">
    <property type="entry name" value="HisRS_anticodon"/>
</dbReference>
<evidence type="ECO:0000259" key="13">
    <source>
        <dbReference type="PROSITE" id="PS50862"/>
    </source>
</evidence>
<evidence type="ECO:0000256" key="1">
    <source>
        <dbReference type="ARBA" id="ARBA00004496"/>
    </source>
</evidence>
<keyword evidence="7 11" id="KW-0067">ATP-binding</keyword>
<dbReference type="GO" id="GO:0004821">
    <property type="term" value="F:histidine-tRNA ligase activity"/>
    <property type="evidence" value="ECO:0007669"/>
    <property type="project" value="UniProtKB-UniRule"/>
</dbReference>
<dbReference type="PANTHER" id="PTHR43707:SF1">
    <property type="entry name" value="HISTIDINE--TRNA LIGASE, MITOCHONDRIAL-RELATED"/>
    <property type="match status" value="1"/>
</dbReference>
<name>A0A7X1C8C6_9LIST</name>
<comment type="subcellular location">
    <subcellularLocation>
        <location evidence="1 11">Cytoplasm</location>
    </subcellularLocation>
</comment>
<dbReference type="CDD" id="cd00859">
    <property type="entry name" value="HisRS_anticodon"/>
    <property type="match status" value="1"/>
</dbReference>
<dbReference type="InterPro" id="IPR004516">
    <property type="entry name" value="HisRS/HisZ"/>
</dbReference>
<feature type="binding site" evidence="12">
    <location>
        <position position="129"/>
    </location>
    <ligand>
        <name>L-histidine</name>
        <dbReference type="ChEBI" id="CHEBI:57595"/>
    </ligand>
</feature>
<evidence type="ECO:0000256" key="12">
    <source>
        <dbReference type="PIRSR" id="PIRSR001549-1"/>
    </source>
</evidence>
<dbReference type="GO" id="GO:0016740">
    <property type="term" value="F:transferase activity"/>
    <property type="evidence" value="ECO:0007669"/>
    <property type="project" value="UniProtKB-ARBA"/>
</dbReference>
<keyword evidence="6 11" id="KW-0547">Nucleotide-binding</keyword>
<evidence type="ECO:0000256" key="6">
    <source>
        <dbReference type="ARBA" id="ARBA00022741"/>
    </source>
</evidence>
<feature type="binding site" evidence="12">
    <location>
        <position position="256"/>
    </location>
    <ligand>
        <name>L-histidine</name>
        <dbReference type="ChEBI" id="CHEBI:57595"/>
    </ligand>
</feature>
<dbReference type="Pfam" id="PF13393">
    <property type="entry name" value="tRNA-synt_His"/>
    <property type="match status" value="1"/>
</dbReference>
<evidence type="ECO:0000256" key="5">
    <source>
        <dbReference type="ARBA" id="ARBA00022598"/>
    </source>
</evidence>
<dbReference type="FunFam" id="3.30.930.10:FF:000005">
    <property type="entry name" value="Histidine--tRNA ligase"/>
    <property type="match status" value="1"/>
</dbReference>
<dbReference type="RefSeq" id="WP_185380672.1">
    <property type="nucleotide sequence ID" value="NZ_JAASTW010000003.1"/>
</dbReference>
<evidence type="ECO:0000256" key="10">
    <source>
        <dbReference type="ARBA" id="ARBA00047639"/>
    </source>
</evidence>
<comment type="caution">
    <text evidence="14">The sequence shown here is derived from an EMBL/GenBank/DDBJ whole genome shotgun (WGS) entry which is preliminary data.</text>
</comment>
<evidence type="ECO:0000256" key="3">
    <source>
        <dbReference type="ARBA" id="ARBA00011738"/>
    </source>
</evidence>
<evidence type="ECO:0000256" key="9">
    <source>
        <dbReference type="ARBA" id="ARBA00023146"/>
    </source>
</evidence>
<dbReference type="InterPro" id="IPR004154">
    <property type="entry name" value="Anticodon-bd"/>
</dbReference>
<sequence length="427" mass="48791">MQLPRGTRDILPEEIAKWHFLEREFATVCENYQYQEIRTPIFEHTELFERGVGDSTDIVSKEMYTFQDKGGRSLTLRPEGTASVVRAFVEHKLYGDVSQPIKMYYNEPMFRYERPQGGRQRQFTQMGIEAIGSDDASIDVEVISLAMEFITRIGLQNIKLVINSLGDKESRLKHREALVSHFEPHIDEFCSECQVRLHKNPLRILDCKKDHDNPLIQTAPSILDYLNEASTSYFNKVQTYLHALEIPFEIDPTMVRGLDYYNHTTFEIMSEEDGFGAKTTLCGGGRYHGLVKEFGGPDTPGIGFGLGVERILLALEKANIQTPAKKPLEVYVITAQPEAELKAVTLVNKLRKNGISAEKDYLKRKLKAQLKDANRKNAVYTIILGEEELQTGKYQLKNMETGEQESIFEDNLDIVIQKKLIDTKEEK</sequence>
<dbReference type="GO" id="GO:0006427">
    <property type="term" value="P:histidyl-tRNA aminoacylation"/>
    <property type="evidence" value="ECO:0007669"/>
    <property type="project" value="UniProtKB-UniRule"/>
</dbReference>
<dbReference type="InterPro" id="IPR015807">
    <property type="entry name" value="His-tRNA-ligase"/>
</dbReference>
<dbReference type="InterPro" id="IPR006195">
    <property type="entry name" value="aa-tRNA-synth_II"/>
</dbReference>
<keyword evidence="5 11" id="KW-0436">Ligase</keyword>
<keyword evidence="9 11" id="KW-0030">Aminoacyl-tRNA synthetase</keyword>
<dbReference type="HAMAP" id="MF_00127">
    <property type="entry name" value="His_tRNA_synth"/>
    <property type="match status" value="1"/>
</dbReference>
<evidence type="ECO:0000313" key="14">
    <source>
        <dbReference type="EMBL" id="MBC1488132.1"/>
    </source>
</evidence>
<reference evidence="14 15" key="1">
    <citation type="submission" date="2020-03" db="EMBL/GenBank/DDBJ databases">
        <title>Soil Listeria distribution.</title>
        <authorList>
            <person name="Liao J."/>
            <person name="Wiedmann M."/>
        </authorList>
    </citation>
    <scope>NUCLEOTIDE SEQUENCE [LARGE SCALE GENOMIC DNA]</scope>
    <source>
        <strain evidence="14 15">FSL L7-1554</strain>
    </source>
</reference>
<dbReference type="CDD" id="cd00773">
    <property type="entry name" value="HisRS-like_core"/>
    <property type="match status" value="1"/>
</dbReference>
<feature type="binding site" evidence="12">
    <location>
        <position position="125"/>
    </location>
    <ligand>
        <name>L-histidine</name>
        <dbReference type="ChEBI" id="CHEBI:57595"/>
    </ligand>
</feature>
<dbReference type="EC" id="6.1.1.21" evidence="11"/>
<dbReference type="GO" id="GO:0005524">
    <property type="term" value="F:ATP binding"/>
    <property type="evidence" value="ECO:0007669"/>
    <property type="project" value="UniProtKB-UniRule"/>
</dbReference>
<feature type="binding site" evidence="12">
    <location>
        <begin position="260"/>
        <end position="261"/>
    </location>
    <ligand>
        <name>L-histidine</name>
        <dbReference type="ChEBI" id="CHEBI:57595"/>
    </ligand>
</feature>
<dbReference type="Gene3D" id="3.30.930.10">
    <property type="entry name" value="Bira Bifunctional Protein, Domain 2"/>
    <property type="match status" value="1"/>
</dbReference>
<keyword evidence="8 11" id="KW-0648">Protein biosynthesis</keyword>
<evidence type="ECO:0000313" key="15">
    <source>
        <dbReference type="Proteomes" id="UP000561617"/>
    </source>
</evidence>
<dbReference type="EMBL" id="JAASTW010000003">
    <property type="protein sequence ID" value="MBC1488132.1"/>
    <property type="molecule type" value="Genomic_DNA"/>
</dbReference>
<dbReference type="SUPFAM" id="SSF52954">
    <property type="entry name" value="Class II aaRS ABD-related"/>
    <property type="match status" value="1"/>
</dbReference>
<dbReference type="NCBIfam" id="TIGR00442">
    <property type="entry name" value="hisS"/>
    <property type="match status" value="1"/>
</dbReference>
<dbReference type="InterPro" id="IPR036621">
    <property type="entry name" value="Anticodon-bd_dom_sf"/>
</dbReference>
<feature type="domain" description="Aminoacyl-transfer RNA synthetases class-II family profile" evidence="13">
    <location>
        <begin position="1"/>
        <end position="323"/>
    </location>
</feature>
<evidence type="ECO:0000256" key="4">
    <source>
        <dbReference type="ARBA" id="ARBA00022490"/>
    </source>
</evidence>
<dbReference type="SUPFAM" id="SSF55681">
    <property type="entry name" value="Class II aaRS and biotin synthetases"/>
    <property type="match status" value="1"/>
</dbReference>
<proteinExistence type="inferred from homology"/>
<dbReference type="PANTHER" id="PTHR43707">
    <property type="entry name" value="HISTIDYL-TRNA SYNTHETASE"/>
    <property type="match status" value="1"/>
</dbReference>
<comment type="catalytic activity">
    <reaction evidence="10 11">
        <text>tRNA(His) + L-histidine + ATP = L-histidyl-tRNA(His) + AMP + diphosphate + H(+)</text>
        <dbReference type="Rhea" id="RHEA:17313"/>
        <dbReference type="Rhea" id="RHEA-COMP:9665"/>
        <dbReference type="Rhea" id="RHEA-COMP:9689"/>
        <dbReference type="ChEBI" id="CHEBI:15378"/>
        <dbReference type="ChEBI" id="CHEBI:30616"/>
        <dbReference type="ChEBI" id="CHEBI:33019"/>
        <dbReference type="ChEBI" id="CHEBI:57595"/>
        <dbReference type="ChEBI" id="CHEBI:78442"/>
        <dbReference type="ChEBI" id="CHEBI:78527"/>
        <dbReference type="ChEBI" id="CHEBI:456215"/>
        <dbReference type="EC" id="6.1.1.21"/>
    </reaction>
</comment>
<dbReference type="GO" id="GO:0005737">
    <property type="term" value="C:cytoplasm"/>
    <property type="evidence" value="ECO:0007669"/>
    <property type="project" value="UniProtKB-SubCell"/>
</dbReference>
<keyword evidence="4 11" id="KW-0963">Cytoplasm</keyword>
<dbReference type="GO" id="GO:0140096">
    <property type="term" value="F:catalytic activity, acting on a protein"/>
    <property type="evidence" value="ECO:0007669"/>
    <property type="project" value="UniProtKB-ARBA"/>
</dbReference>
<evidence type="ECO:0000256" key="8">
    <source>
        <dbReference type="ARBA" id="ARBA00022917"/>
    </source>
</evidence>
<gene>
    <name evidence="11" type="primary">hisS</name>
    <name evidence="14" type="ORF">HCJ38_03785</name>
</gene>
<dbReference type="InterPro" id="IPR045864">
    <property type="entry name" value="aa-tRNA-synth_II/BPL/LPL"/>
</dbReference>
<evidence type="ECO:0000256" key="2">
    <source>
        <dbReference type="ARBA" id="ARBA00008226"/>
    </source>
</evidence>
<dbReference type="Pfam" id="PF03129">
    <property type="entry name" value="HGTP_anticodon"/>
    <property type="match status" value="1"/>
</dbReference>
<comment type="similarity">
    <text evidence="2 11">Belongs to the class-II aminoacyl-tRNA synthetase family.</text>
</comment>
<protein>
    <recommendedName>
        <fullName evidence="11">Histidine--tRNA ligase</fullName>
        <ecNumber evidence="11">6.1.1.21</ecNumber>
    </recommendedName>
    <alternativeName>
        <fullName evidence="11">Histidyl-tRNA synthetase</fullName>
        <shortName evidence="11">HisRS</shortName>
    </alternativeName>
</protein>
<dbReference type="Proteomes" id="UP000561617">
    <property type="component" value="Unassembled WGS sequence"/>
</dbReference>
<feature type="binding site" evidence="12">
    <location>
        <begin position="79"/>
        <end position="81"/>
    </location>
    <ligand>
        <name>L-histidine</name>
        <dbReference type="ChEBI" id="CHEBI:57595"/>
    </ligand>
</feature>
<comment type="subunit">
    <text evidence="3 11">Homodimer.</text>
</comment>
<evidence type="ECO:0000256" key="7">
    <source>
        <dbReference type="ARBA" id="ARBA00022840"/>
    </source>
</evidence>
<feature type="binding site" evidence="12">
    <location>
        <position position="111"/>
    </location>
    <ligand>
        <name>L-histidine</name>
        <dbReference type="ChEBI" id="CHEBI:57595"/>
    </ligand>
</feature>
<dbReference type="PROSITE" id="PS50862">
    <property type="entry name" value="AA_TRNA_LIGASE_II"/>
    <property type="match status" value="1"/>
</dbReference>
<dbReference type="Gene3D" id="3.40.50.800">
    <property type="entry name" value="Anticodon-binding domain"/>
    <property type="match status" value="1"/>
</dbReference>
<accession>A0A7X1C8C6</accession>
<evidence type="ECO:0000256" key="11">
    <source>
        <dbReference type="HAMAP-Rule" id="MF_00127"/>
    </source>
</evidence>
<organism evidence="14 15">
    <name type="scientific">Listeria immobilis</name>
    <dbReference type="NCBI Taxonomy" id="2713502"/>
    <lineage>
        <taxon>Bacteria</taxon>
        <taxon>Bacillati</taxon>
        <taxon>Bacillota</taxon>
        <taxon>Bacilli</taxon>
        <taxon>Bacillales</taxon>
        <taxon>Listeriaceae</taxon>
        <taxon>Listeria</taxon>
    </lineage>
</organism>
<dbReference type="InterPro" id="IPR041715">
    <property type="entry name" value="HisRS-like_core"/>
</dbReference>